<keyword evidence="1" id="KW-1133">Transmembrane helix</keyword>
<feature type="transmembrane region" description="Helical" evidence="1">
    <location>
        <begin position="30"/>
        <end position="46"/>
    </location>
</feature>
<accession>A0ABS4XIB7</accession>
<reference evidence="2 3" key="1">
    <citation type="submission" date="2021-03" db="EMBL/GenBank/DDBJ databases">
        <title>Sequencing the genomes of 1000 actinobacteria strains.</title>
        <authorList>
            <person name="Klenk H.-P."/>
        </authorList>
    </citation>
    <scope>NUCLEOTIDE SEQUENCE [LARGE SCALE GENOMIC DNA]</scope>
    <source>
        <strain evidence="2 3">DSM 15797</strain>
    </source>
</reference>
<comment type="caution">
    <text evidence="2">The sequence shown here is derived from an EMBL/GenBank/DDBJ whole genome shotgun (WGS) entry which is preliminary data.</text>
</comment>
<name>A0ABS4XIB7_9MICC</name>
<evidence type="ECO:0000313" key="3">
    <source>
        <dbReference type="Proteomes" id="UP001296993"/>
    </source>
</evidence>
<evidence type="ECO:0000313" key="2">
    <source>
        <dbReference type="EMBL" id="MBP2388212.1"/>
    </source>
</evidence>
<keyword evidence="3" id="KW-1185">Reference proteome</keyword>
<keyword evidence="1" id="KW-0812">Transmembrane</keyword>
<sequence length="62" mass="6582">MFLKTFGGSFIVTIVGLGLAQIYSGPTAVVLSLILGIALCSSIIWNKRVAIDELTNELATIK</sequence>
<organism evidence="2 3">
    <name type="scientific">Paeniglutamicibacter kerguelensis</name>
    <dbReference type="NCBI Taxonomy" id="254788"/>
    <lineage>
        <taxon>Bacteria</taxon>
        <taxon>Bacillati</taxon>
        <taxon>Actinomycetota</taxon>
        <taxon>Actinomycetes</taxon>
        <taxon>Micrococcales</taxon>
        <taxon>Micrococcaceae</taxon>
        <taxon>Paeniglutamicibacter</taxon>
    </lineage>
</organism>
<evidence type="ECO:0000256" key="1">
    <source>
        <dbReference type="SAM" id="Phobius"/>
    </source>
</evidence>
<proteinExistence type="predicted"/>
<protein>
    <submittedName>
        <fullName evidence="2">Uncharacterized protein</fullName>
    </submittedName>
</protein>
<keyword evidence="1" id="KW-0472">Membrane</keyword>
<gene>
    <name evidence="2" type="ORF">JOF47_003723</name>
</gene>
<dbReference type="Proteomes" id="UP001296993">
    <property type="component" value="Unassembled WGS sequence"/>
</dbReference>
<dbReference type="RefSeq" id="WP_210001083.1">
    <property type="nucleotide sequence ID" value="NZ_BAAAJY010000017.1"/>
</dbReference>
<dbReference type="EMBL" id="JAGIOF010000001">
    <property type="protein sequence ID" value="MBP2388212.1"/>
    <property type="molecule type" value="Genomic_DNA"/>
</dbReference>